<keyword evidence="7" id="KW-0812">Transmembrane</keyword>
<dbReference type="AlphaFoldDB" id="A0A6A7N4I3"/>
<name>A0A6A7N4I3_9BURK</name>
<dbReference type="Pfam" id="PF02518">
    <property type="entry name" value="HATPase_c"/>
    <property type="match status" value="1"/>
</dbReference>
<dbReference type="Gene3D" id="3.30.565.10">
    <property type="entry name" value="Histidine kinase-like ATPase, C-terminal domain"/>
    <property type="match status" value="1"/>
</dbReference>
<dbReference type="PROSITE" id="PS50109">
    <property type="entry name" value="HIS_KIN"/>
    <property type="match status" value="1"/>
</dbReference>
<dbReference type="SUPFAM" id="SSF55874">
    <property type="entry name" value="ATPase domain of HSP90 chaperone/DNA topoisomerase II/histidine kinase"/>
    <property type="match status" value="1"/>
</dbReference>
<dbReference type="PANTHER" id="PTHR43711">
    <property type="entry name" value="TWO-COMPONENT HISTIDINE KINASE"/>
    <property type="match status" value="1"/>
</dbReference>
<dbReference type="GO" id="GO:0000160">
    <property type="term" value="P:phosphorelay signal transduction system"/>
    <property type="evidence" value="ECO:0007669"/>
    <property type="project" value="UniProtKB-KW"/>
</dbReference>
<dbReference type="EC" id="2.7.13.3" evidence="2"/>
<keyword evidence="7" id="KW-1133">Transmembrane helix</keyword>
<keyword evidence="7" id="KW-0472">Membrane</keyword>
<dbReference type="Proteomes" id="UP000440498">
    <property type="component" value="Unassembled WGS sequence"/>
</dbReference>
<feature type="transmembrane region" description="Helical" evidence="7">
    <location>
        <begin position="196"/>
        <end position="217"/>
    </location>
</feature>
<evidence type="ECO:0000259" key="8">
    <source>
        <dbReference type="PROSITE" id="PS50109"/>
    </source>
</evidence>
<reference evidence="9 10" key="1">
    <citation type="submission" date="2019-10" db="EMBL/GenBank/DDBJ databases">
        <title>Two novel species isolated from a subtropical stream in China.</title>
        <authorList>
            <person name="Lu H."/>
        </authorList>
    </citation>
    <scope>NUCLEOTIDE SEQUENCE [LARGE SCALE GENOMIC DNA]</scope>
    <source>
        <strain evidence="9 10">FT29W</strain>
    </source>
</reference>
<dbReference type="EMBL" id="WHUG01000006">
    <property type="protein sequence ID" value="MQA39973.1"/>
    <property type="molecule type" value="Genomic_DNA"/>
</dbReference>
<feature type="transmembrane region" description="Helical" evidence="7">
    <location>
        <begin position="292"/>
        <end position="310"/>
    </location>
</feature>
<accession>A0A6A7N4I3</accession>
<keyword evidence="10" id="KW-1185">Reference proteome</keyword>
<evidence type="ECO:0000256" key="5">
    <source>
        <dbReference type="ARBA" id="ARBA00023012"/>
    </source>
</evidence>
<evidence type="ECO:0000256" key="7">
    <source>
        <dbReference type="SAM" id="Phobius"/>
    </source>
</evidence>
<proteinExistence type="predicted"/>
<gene>
    <name evidence="9" type="ORF">GEV02_17625</name>
</gene>
<evidence type="ECO:0000256" key="4">
    <source>
        <dbReference type="ARBA" id="ARBA00022777"/>
    </source>
</evidence>
<evidence type="ECO:0000313" key="9">
    <source>
        <dbReference type="EMBL" id="MQA39973.1"/>
    </source>
</evidence>
<evidence type="ECO:0000256" key="2">
    <source>
        <dbReference type="ARBA" id="ARBA00012438"/>
    </source>
</evidence>
<comment type="caution">
    <text evidence="9">The sequence shown here is derived from an EMBL/GenBank/DDBJ whole genome shotgun (WGS) entry which is preliminary data.</text>
</comment>
<feature type="coiled-coil region" evidence="6">
    <location>
        <begin position="413"/>
        <end position="440"/>
    </location>
</feature>
<dbReference type="InterPro" id="IPR003594">
    <property type="entry name" value="HATPase_dom"/>
</dbReference>
<evidence type="ECO:0000256" key="3">
    <source>
        <dbReference type="ARBA" id="ARBA00022679"/>
    </source>
</evidence>
<dbReference type="InterPro" id="IPR011623">
    <property type="entry name" value="7TMR_DISM_rcpt_extracell_dom1"/>
</dbReference>
<keyword evidence="6" id="KW-0175">Coiled coil</keyword>
<feature type="transmembrane region" description="Helical" evidence="7">
    <location>
        <begin position="316"/>
        <end position="335"/>
    </location>
</feature>
<comment type="catalytic activity">
    <reaction evidence="1">
        <text>ATP + protein L-histidine = ADP + protein N-phospho-L-histidine.</text>
        <dbReference type="EC" id="2.7.13.3"/>
    </reaction>
</comment>
<feature type="transmembrane region" description="Helical" evidence="7">
    <location>
        <begin position="256"/>
        <end position="280"/>
    </location>
</feature>
<protein>
    <recommendedName>
        <fullName evidence="2">histidine kinase</fullName>
        <ecNumber evidence="2">2.7.13.3</ecNumber>
    </recommendedName>
</protein>
<dbReference type="PRINTS" id="PR00344">
    <property type="entry name" value="BCTRLSENSOR"/>
</dbReference>
<dbReference type="Pfam" id="PF07696">
    <property type="entry name" value="7TMR-DISMED2"/>
    <property type="match status" value="1"/>
</dbReference>
<keyword evidence="4" id="KW-0418">Kinase</keyword>
<feature type="transmembrane region" description="Helical" evidence="7">
    <location>
        <begin position="229"/>
        <end position="250"/>
    </location>
</feature>
<dbReference type="InterPro" id="IPR011622">
    <property type="entry name" value="7TMR_DISM_rcpt_extracell_dom2"/>
</dbReference>
<dbReference type="Pfam" id="PF07695">
    <property type="entry name" value="7TMR-DISM_7TM"/>
    <property type="match status" value="1"/>
</dbReference>
<evidence type="ECO:0000256" key="6">
    <source>
        <dbReference type="SAM" id="Coils"/>
    </source>
</evidence>
<dbReference type="Gene3D" id="2.60.40.2380">
    <property type="match status" value="1"/>
</dbReference>
<dbReference type="PANTHER" id="PTHR43711:SF1">
    <property type="entry name" value="HISTIDINE KINASE 1"/>
    <property type="match status" value="1"/>
</dbReference>
<evidence type="ECO:0000313" key="10">
    <source>
        <dbReference type="Proteomes" id="UP000440498"/>
    </source>
</evidence>
<dbReference type="InterPro" id="IPR036890">
    <property type="entry name" value="HATPase_C_sf"/>
</dbReference>
<feature type="domain" description="Histidine kinase" evidence="8">
    <location>
        <begin position="442"/>
        <end position="641"/>
    </location>
</feature>
<keyword evidence="3" id="KW-0808">Transferase</keyword>
<sequence>MFIKMIIRNGDRIMITSSGGALFSRLFTSGLLALRLRVLWMGLLLCCCAAPTLAQVCAEPADGQTSLRGCVHALPDAAAARVLNALGLPVLTGGEWYRIDLATAGGRYLLDIGLPDAYRVQVYQQQGGQVRSVLALGAASTYTDRPVQHRRLMAPLSLAPGAATVYVYYHSHGKMLMQARLWNADQLNASDTEEHLFSGLVVGIMLAMVPVAVLGLGGQRALGYRMYGAIVLTNILFVGQVEGYNFAFLWPGAPAWNMLAPGALGGLSLMAHIGFAMDFMQMRTRMPQLLRWHRALLAVCVLTVAAHLVYELDTLLTIQMLAYSGLGCAVAFIGVRRRIEAARFYLLGTSILMVIPLILFIFVVLGVQLVPFFSVLSFPKFGGLGETLLFGAAVVSQFQKFNARQAESRLLRLAEAEQLLLAEQTKLAALEQANERLLRLASASHDIAQPLASLRLAFSAMAPQHGPIAEHIDTTLAYAQSLLKDLIEQARQDQRLPEPIVLTSMFGQLGQAFQAEASVKGLRLSVRASDVRVTGSSLLLYRILANLLANAVRHTPSGRIVLGTRRRPGGVEIQLFDTGPGIPAPARERLLQPFEQGGHSEGFGLGLFIVKNLCQQCGYALRIASTPGRGSCFAVFIPSTLMC</sequence>
<dbReference type="SMART" id="SM00387">
    <property type="entry name" value="HATPase_c"/>
    <property type="match status" value="1"/>
</dbReference>
<evidence type="ECO:0000256" key="1">
    <source>
        <dbReference type="ARBA" id="ARBA00000085"/>
    </source>
</evidence>
<dbReference type="InterPro" id="IPR005467">
    <property type="entry name" value="His_kinase_dom"/>
</dbReference>
<dbReference type="GO" id="GO:0004673">
    <property type="term" value="F:protein histidine kinase activity"/>
    <property type="evidence" value="ECO:0007669"/>
    <property type="project" value="UniProtKB-EC"/>
</dbReference>
<feature type="transmembrane region" description="Helical" evidence="7">
    <location>
        <begin position="344"/>
        <end position="366"/>
    </location>
</feature>
<dbReference type="InterPro" id="IPR004358">
    <property type="entry name" value="Sig_transdc_His_kin-like_C"/>
</dbReference>
<keyword evidence="5" id="KW-0902">Two-component regulatory system</keyword>
<dbReference type="InterPro" id="IPR050736">
    <property type="entry name" value="Sensor_HK_Regulatory"/>
</dbReference>
<organism evidence="9 10">
    <name type="scientific">Rugamonas aquatica</name>
    <dbReference type="NCBI Taxonomy" id="2743357"/>
    <lineage>
        <taxon>Bacteria</taxon>
        <taxon>Pseudomonadati</taxon>
        <taxon>Pseudomonadota</taxon>
        <taxon>Betaproteobacteria</taxon>
        <taxon>Burkholderiales</taxon>
        <taxon>Oxalobacteraceae</taxon>
        <taxon>Telluria group</taxon>
        <taxon>Rugamonas</taxon>
    </lineage>
</organism>